<protein>
    <submittedName>
        <fullName evidence="3">Glycosyltransferase involved in cell wall biosynthesis</fullName>
    </submittedName>
</protein>
<dbReference type="InterPro" id="IPR001296">
    <property type="entry name" value="Glyco_trans_1"/>
</dbReference>
<dbReference type="Proteomes" id="UP000294749">
    <property type="component" value="Unassembled WGS sequence"/>
</dbReference>
<dbReference type="AlphaFoldDB" id="A0A4R7K2A4"/>
<dbReference type="CDD" id="cd03794">
    <property type="entry name" value="GT4_WbuB-like"/>
    <property type="match status" value="1"/>
</dbReference>
<dbReference type="PANTHER" id="PTHR45947">
    <property type="entry name" value="SULFOQUINOVOSYL TRANSFERASE SQD2"/>
    <property type="match status" value="1"/>
</dbReference>
<feature type="domain" description="Glycosyl transferase family 1" evidence="1">
    <location>
        <begin position="217"/>
        <end position="386"/>
    </location>
</feature>
<accession>A0A4R7K2A4</accession>
<dbReference type="InterPro" id="IPR028098">
    <property type="entry name" value="Glyco_trans_4-like_N"/>
</dbReference>
<dbReference type="Pfam" id="PF13439">
    <property type="entry name" value="Glyco_transf_4"/>
    <property type="match status" value="1"/>
</dbReference>
<evidence type="ECO:0000313" key="4">
    <source>
        <dbReference type="Proteomes" id="UP000294749"/>
    </source>
</evidence>
<evidence type="ECO:0000259" key="1">
    <source>
        <dbReference type="Pfam" id="PF00534"/>
    </source>
</evidence>
<dbReference type="InterPro" id="IPR050194">
    <property type="entry name" value="Glycosyltransferase_grp1"/>
</dbReference>
<dbReference type="GO" id="GO:0016758">
    <property type="term" value="F:hexosyltransferase activity"/>
    <property type="evidence" value="ECO:0007669"/>
    <property type="project" value="TreeGrafter"/>
</dbReference>
<organism evidence="3 4">
    <name type="scientific">Maribacter spongiicola</name>
    <dbReference type="NCBI Taxonomy" id="1206753"/>
    <lineage>
        <taxon>Bacteria</taxon>
        <taxon>Pseudomonadati</taxon>
        <taxon>Bacteroidota</taxon>
        <taxon>Flavobacteriia</taxon>
        <taxon>Flavobacteriales</taxon>
        <taxon>Flavobacteriaceae</taxon>
        <taxon>Maribacter</taxon>
    </lineage>
</organism>
<dbReference type="Pfam" id="PF00534">
    <property type="entry name" value="Glycos_transf_1"/>
    <property type="match status" value="1"/>
</dbReference>
<dbReference type="EMBL" id="SOAY01000011">
    <property type="protein sequence ID" value="TDT44745.1"/>
    <property type="molecule type" value="Genomic_DNA"/>
</dbReference>
<evidence type="ECO:0000313" key="3">
    <source>
        <dbReference type="EMBL" id="TDT44745.1"/>
    </source>
</evidence>
<name>A0A4R7K2A4_9FLAO</name>
<evidence type="ECO:0000259" key="2">
    <source>
        <dbReference type="Pfam" id="PF13439"/>
    </source>
</evidence>
<keyword evidence="4" id="KW-1185">Reference proteome</keyword>
<dbReference type="SUPFAM" id="SSF53756">
    <property type="entry name" value="UDP-Glycosyltransferase/glycogen phosphorylase"/>
    <property type="match status" value="1"/>
</dbReference>
<dbReference type="PANTHER" id="PTHR45947:SF3">
    <property type="entry name" value="SULFOQUINOVOSYL TRANSFERASE SQD2"/>
    <property type="match status" value="1"/>
</dbReference>
<feature type="domain" description="Glycosyltransferase subfamily 4-like N-terminal" evidence="2">
    <location>
        <begin position="30"/>
        <end position="203"/>
    </location>
</feature>
<keyword evidence="3" id="KW-0808">Transferase</keyword>
<gene>
    <name evidence="3" type="ORF">CLV90_1822</name>
</gene>
<dbReference type="OrthoDB" id="9811902at2"/>
<sequence>MVEIKNVKMKKILFLGLTFPDVKKNTHLYTDLIHEFHNQGHDVLVIAPDEEGRKSSELVIESGIQILRVPTLALFGGNKIVKGLSNILLSHQYKRAFKKHKIAIDFDLILIPTPPITLIDFAAWIKKKSKAKLYLILRDIFPQNAVDLKMMSNGGFIYNYFRKKEIKLYKQSDRIGCMSPANIDFVTKHNPEVDTSKLHLLPNWEKIHELPKDLNETAMREKYGLKDKMIAIFGGNIGLPQRVENIIQLAQASQELEDLVFFIVGRGTERERIKIMAEEMGLKNVILKGNLPRQDYNDVLAIADIGLISLNQDFSIPNFPSKVNAYYCFKKPVLASVDVNTDFGIIQEQIQSGFYSNAGDIESFKSNLLKLYNSKDLRTTLGQNGYMYMKNNLSPEQAYNTIINSFTA</sequence>
<dbReference type="Gene3D" id="3.40.50.2000">
    <property type="entry name" value="Glycogen Phosphorylase B"/>
    <property type="match status" value="2"/>
</dbReference>
<reference evidence="3 4" key="1">
    <citation type="submission" date="2019-03" db="EMBL/GenBank/DDBJ databases">
        <title>Genomic Encyclopedia of Archaeal and Bacterial Type Strains, Phase II (KMG-II): from individual species to whole genera.</title>
        <authorList>
            <person name="Goeker M."/>
        </authorList>
    </citation>
    <scope>NUCLEOTIDE SEQUENCE [LARGE SCALE GENOMIC DNA]</scope>
    <source>
        <strain evidence="3 4">DSM 25233</strain>
    </source>
</reference>
<proteinExistence type="predicted"/>
<comment type="caution">
    <text evidence="3">The sequence shown here is derived from an EMBL/GenBank/DDBJ whole genome shotgun (WGS) entry which is preliminary data.</text>
</comment>